<dbReference type="eggNOG" id="KOG2125">
    <property type="taxonomic scope" value="Eukaryota"/>
</dbReference>
<organism evidence="1 2">
    <name type="scientific">Tribolium castaneum</name>
    <name type="common">Red flour beetle</name>
    <dbReference type="NCBI Taxonomy" id="7070"/>
    <lineage>
        <taxon>Eukaryota</taxon>
        <taxon>Metazoa</taxon>
        <taxon>Ecdysozoa</taxon>
        <taxon>Arthropoda</taxon>
        <taxon>Hexapoda</taxon>
        <taxon>Insecta</taxon>
        <taxon>Pterygota</taxon>
        <taxon>Neoptera</taxon>
        <taxon>Endopterygota</taxon>
        <taxon>Coleoptera</taxon>
        <taxon>Polyphaga</taxon>
        <taxon>Cucujiformia</taxon>
        <taxon>Tenebrionidae</taxon>
        <taxon>Tenebrionidae incertae sedis</taxon>
        <taxon>Tribolium</taxon>
    </lineage>
</organism>
<proteinExistence type="predicted"/>
<dbReference type="PANTHER" id="PTHR47331:SF1">
    <property type="entry name" value="GAG-LIKE PROTEIN"/>
    <property type="match status" value="1"/>
</dbReference>
<dbReference type="PANTHER" id="PTHR47331">
    <property type="entry name" value="PHD-TYPE DOMAIN-CONTAINING PROTEIN"/>
    <property type="match status" value="1"/>
</dbReference>
<dbReference type="Proteomes" id="UP000007266">
    <property type="component" value="Linkage group 7"/>
</dbReference>
<keyword evidence="2" id="KW-1185">Reference proteome</keyword>
<evidence type="ECO:0000313" key="2">
    <source>
        <dbReference type="Proteomes" id="UP000007266"/>
    </source>
</evidence>
<reference evidence="1 2" key="1">
    <citation type="journal article" date="2008" name="Nature">
        <title>The genome of the model beetle and pest Tribolium castaneum.</title>
        <authorList>
            <consortium name="Tribolium Genome Sequencing Consortium"/>
            <person name="Richards S."/>
            <person name="Gibbs R.A."/>
            <person name="Weinstock G.M."/>
            <person name="Brown S.J."/>
            <person name="Denell R."/>
            <person name="Beeman R.W."/>
            <person name="Gibbs R."/>
            <person name="Beeman R.W."/>
            <person name="Brown S.J."/>
            <person name="Bucher G."/>
            <person name="Friedrich M."/>
            <person name="Grimmelikhuijzen C.J."/>
            <person name="Klingler M."/>
            <person name="Lorenzen M."/>
            <person name="Richards S."/>
            <person name="Roth S."/>
            <person name="Schroder R."/>
            <person name="Tautz D."/>
            <person name="Zdobnov E.M."/>
            <person name="Muzny D."/>
            <person name="Gibbs R.A."/>
            <person name="Weinstock G.M."/>
            <person name="Attaway T."/>
            <person name="Bell S."/>
            <person name="Buhay C.J."/>
            <person name="Chandrabose M.N."/>
            <person name="Chavez D."/>
            <person name="Clerk-Blankenburg K.P."/>
            <person name="Cree A."/>
            <person name="Dao M."/>
            <person name="Davis C."/>
            <person name="Chacko J."/>
            <person name="Dinh H."/>
            <person name="Dugan-Rocha S."/>
            <person name="Fowler G."/>
            <person name="Garner T.T."/>
            <person name="Garnes J."/>
            <person name="Gnirke A."/>
            <person name="Hawes A."/>
            <person name="Hernandez J."/>
            <person name="Hines S."/>
            <person name="Holder M."/>
            <person name="Hume J."/>
            <person name="Jhangiani S.N."/>
            <person name="Joshi V."/>
            <person name="Khan Z.M."/>
            <person name="Jackson L."/>
            <person name="Kovar C."/>
            <person name="Kowis A."/>
            <person name="Lee S."/>
            <person name="Lewis L.R."/>
            <person name="Margolis J."/>
            <person name="Morgan M."/>
            <person name="Nazareth L.V."/>
            <person name="Nguyen N."/>
            <person name="Okwuonu G."/>
            <person name="Parker D."/>
            <person name="Richards S."/>
            <person name="Ruiz S.J."/>
            <person name="Santibanez J."/>
            <person name="Savard J."/>
            <person name="Scherer S.E."/>
            <person name="Schneider B."/>
            <person name="Sodergren E."/>
            <person name="Tautz D."/>
            <person name="Vattahil S."/>
            <person name="Villasana D."/>
            <person name="White C.S."/>
            <person name="Wright R."/>
            <person name="Park Y."/>
            <person name="Beeman R.W."/>
            <person name="Lord J."/>
            <person name="Oppert B."/>
            <person name="Lorenzen M."/>
            <person name="Brown S."/>
            <person name="Wang L."/>
            <person name="Savard J."/>
            <person name="Tautz D."/>
            <person name="Richards S."/>
            <person name="Weinstock G."/>
            <person name="Gibbs R.A."/>
            <person name="Liu Y."/>
            <person name="Worley K."/>
            <person name="Weinstock G."/>
            <person name="Elsik C.G."/>
            <person name="Reese J.T."/>
            <person name="Elhaik E."/>
            <person name="Landan G."/>
            <person name="Graur D."/>
            <person name="Arensburger P."/>
            <person name="Atkinson P."/>
            <person name="Beeman R.W."/>
            <person name="Beidler J."/>
            <person name="Brown S.J."/>
            <person name="Demuth J.P."/>
            <person name="Drury D.W."/>
            <person name="Du Y.Z."/>
            <person name="Fujiwara H."/>
            <person name="Lorenzen M."/>
            <person name="Maselli V."/>
            <person name="Osanai M."/>
            <person name="Park Y."/>
            <person name="Robertson H.M."/>
            <person name="Tu Z."/>
            <person name="Wang J.J."/>
            <person name="Wang S."/>
            <person name="Richards S."/>
            <person name="Song H."/>
            <person name="Zhang L."/>
            <person name="Sodergren E."/>
            <person name="Werner D."/>
            <person name="Stanke M."/>
            <person name="Morgenstern B."/>
            <person name="Solovyev V."/>
            <person name="Kosarev P."/>
            <person name="Brown G."/>
            <person name="Chen H.C."/>
            <person name="Ermolaeva O."/>
            <person name="Hlavina W."/>
            <person name="Kapustin Y."/>
            <person name="Kiryutin B."/>
            <person name="Kitts P."/>
            <person name="Maglott D."/>
            <person name="Pruitt K."/>
            <person name="Sapojnikov V."/>
            <person name="Souvorov A."/>
            <person name="Mackey A.J."/>
            <person name="Waterhouse R.M."/>
            <person name="Wyder S."/>
            <person name="Zdobnov E.M."/>
            <person name="Zdobnov E.M."/>
            <person name="Wyder S."/>
            <person name="Kriventseva E.V."/>
            <person name="Kadowaki T."/>
            <person name="Bork P."/>
            <person name="Aranda M."/>
            <person name="Bao R."/>
            <person name="Beermann A."/>
            <person name="Berns N."/>
            <person name="Bolognesi R."/>
            <person name="Bonneton F."/>
            <person name="Bopp D."/>
            <person name="Brown S.J."/>
            <person name="Bucher G."/>
            <person name="Butts T."/>
            <person name="Chaumot A."/>
            <person name="Denell R.E."/>
            <person name="Ferrier D.E."/>
            <person name="Friedrich M."/>
            <person name="Gordon C.M."/>
            <person name="Jindra M."/>
            <person name="Klingler M."/>
            <person name="Lan Q."/>
            <person name="Lattorff H.M."/>
            <person name="Laudet V."/>
            <person name="von Levetsow C."/>
            <person name="Liu Z."/>
            <person name="Lutz R."/>
            <person name="Lynch J.A."/>
            <person name="da Fonseca R.N."/>
            <person name="Posnien N."/>
            <person name="Reuter R."/>
            <person name="Roth S."/>
            <person name="Savard J."/>
            <person name="Schinko J.B."/>
            <person name="Schmitt C."/>
            <person name="Schoppmeier M."/>
            <person name="Schroder R."/>
            <person name="Shippy T.D."/>
            <person name="Simonnet F."/>
            <person name="Marques-Souza H."/>
            <person name="Tautz D."/>
            <person name="Tomoyasu Y."/>
            <person name="Trauner J."/>
            <person name="Van der Zee M."/>
            <person name="Vervoort M."/>
            <person name="Wittkopp N."/>
            <person name="Wimmer E.A."/>
            <person name="Yang X."/>
            <person name="Jones A.K."/>
            <person name="Sattelle D.B."/>
            <person name="Ebert P.R."/>
            <person name="Nelson D."/>
            <person name="Scott J.G."/>
            <person name="Beeman R.W."/>
            <person name="Muthukrishnan S."/>
            <person name="Kramer K.J."/>
            <person name="Arakane Y."/>
            <person name="Beeman R.W."/>
            <person name="Zhu Q."/>
            <person name="Hogenkamp D."/>
            <person name="Dixit R."/>
            <person name="Oppert B."/>
            <person name="Jiang H."/>
            <person name="Zou Z."/>
            <person name="Marshall J."/>
            <person name="Elpidina E."/>
            <person name="Vinokurov K."/>
            <person name="Oppert C."/>
            <person name="Zou Z."/>
            <person name="Evans J."/>
            <person name="Lu Z."/>
            <person name="Zhao P."/>
            <person name="Sumathipala N."/>
            <person name="Altincicek B."/>
            <person name="Vilcinskas A."/>
            <person name="Williams M."/>
            <person name="Hultmark D."/>
            <person name="Hetru C."/>
            <person name="Jiang H."/>
            <person name="Grimmelikhuijzen C.J."/>
            <person name="Hauser F."/>
            <person name="Cazzamali G."/>
            <person name="Williamson M."/>
            <person name="Park Y."/>
            <person name="Li B."/>
            <person name="Tanaka Y."/>
            <person name="Predel R."/>
            <person name="Neupert S."/>
            <person name="Schachtner J."/>
            <person name="Verleyen P."/>
            <person name="Raible F."/>
            <person name="Bork P."/>
            <person name="Friedrich M."/>
            <person name="Walden K.K."/>
            <person name="Robertson H.M."/>
            <person name="Angeli S."/>
            <person name="Foret S."/>
            <person name="Bucher G."/>
            <person name="Schuetz S."/>
            <person name="Maleszka R."/>
            <person name="Wimmer E.A."/>
            <person name="Beeman R.W."/>
            <person name="Lorenzen M."/>
            <person name="Tomoyasu Y."/>
            <person name="Miller S.C."/>
            <person name="Grossmann D."/>
            <person name="Bucher G."/>
        </authorList>
    </citation>
    <scope>NUCLEOTIDE SEQUENCE [LARGE SCALE GENOMIC DNA]</scope>
    <source>
        <strain evidence="1 2">Georgia GA2</strain>
    </source>
</reference>
<gene>
    <name evidence="1" type="primary">AUGUSTUS-3.0.2_33885</name>
    <name evidence="1" type="ORF">TcasGA2_TC033885</name>
</gene>
<evidence type="ECO:0000313" key="1">
    <source>
        <dbReference type="EMBL" id="KYB26203.1"/>
    </source>
</evidence>
<protein>
    <submittedName>
        <fullName evidence="1">Uncharacterized protein</fullName>
    </submittedName>
</protein>
<accession>A0A139WE29</accession>
<reference evidence="1 2" key="2">
    <citation type="journal article" date="2010" name="Nucleic Acids Res.">
        <title>BeetleBase in 2010: revisions to provide comprehensive genomic information for Tribolium castaneum.</title>
        <authorList>
            <person name="Kim H.S."/>
            <person name="Murphy T."/>
            <person name="Xia J."/>
            <person name="Caragea D."/>
            <person name="Park Y."/>
            <person name="Beeman R.W."/>
            <person name="Lorenzen M.D."/>
            <person name="Butcher S."/>
            <person name="Manak J.R."/>
            <person name="Brown S.J."/>
        </authorList>
    </citation>
    <scope>GENOME REANNOTATION</scope>
    <source>
        <strain evidence="1 2">Georgia GA2</strain>
    </source>
</reference>
<dbReference type="AlphaFoldDB" id="A0A139WE29"/>
<dbReference type="InParanoid" id="A0A139WE29"/>
<dbReference type="EMBL" id="KQ971355">
    <property type="protein sequence ID" value="KYB26203.1"/>
    <property type="molecule type" value="Genomic_DNA"/>
</dbReference>
<sequence length="171" mass="20093">MDGPLTIAALEHHSRNQMCHVSNSNLEKHVIKFWELENFENVKGTTAEEKSCESHFVKTHCRNKDGRFVLKLPFKTEIPSLGFTTGVAVKFLNSLENKFRHNKQIEEQYKSFMQEYFDDVRAHVCPIFGYEVLKTIGIRSERGVPRSQRNNFKRFLHGRSPYRTKFGRNRD</sequence>
<name>A0A139WE29_TRICA</name>